<evidence type="ECO:0000256" key="6">
    <source>
        <dbReference type="ARBA" id="ARBA00022792"/>
    </source>
</evidence>
<name>A0A9P8QHF9_WICPI</name>
<evidence type="ECO:0000256" key="3">
    <source>
        <dbReference type="ARBA" id="ARBA00022448"/>
    </source>
</evidence>
<dbReference type="GO" id="GO:0045259">
    <property type="term" value="C:proton-transporting ATP synthase complex"/>
    <property type="evidence" value="ECO:0007669"/>
    <property type="project" value="UniProtKB-UniRule"/>
</dbReference>
<dbReference type="AlphaFoldDB" id="A0A9P8QHF9"/>
<comment type="similarity">
    <text evidence="2 11">Belongs to the ATPase e subunit family.</text>
</comment>
<evidence type="ECO:0000313" key="14">
    <source>
        <dbReference type="Proteomes" id="UP000774326"/>
    </source>
</evidence>
<dbReference type="Proteomes" id="UP000774326">
    <property type="component" value="Unassembled WGS sequence"/>
</dbReference>
<keyword evidence="9" id="KW-0472">Membrane</keyword>
<dbReference type="EMBL" id="JAEUBG010000133">
    <property type="protein sequence ID" value="KAH3688825.1"/>
    <property type="molecule type" value="Genomic_DNA"/>
</dbReference>
<protein>
    <recommendedName>
        <fullName evidence="11">ATP synthase F(0) complex subunit e, mitochondrial</fullName>
    </recommendedName>
</protein>
<dbReference type="GO" id="GO:0005743">
    <property type="term" value="C:mitochondrial inner membrane"/>
    <property type="evidence" value="ECO:0007669"/>
    <property type="project" value="UniProtKB-SubCell"/>
</dbReference>
<accession>A0A9P8QHF9</accession>
<comment type="caution">
    <text evidence="13">The sequence shown here is derived from an EMBL/GenBank/DDBJ whole genome shotgun (WGS) entry which is preliminary data.</text>
</comment>
<keyword evidence="6 11" id="KW-0999">Mitochondrion inner membrane</keyword>
<evidence type="ECO:0000256" key="7">
    <source>
        <dbReference type="ARBA" id="ARBA00023065"/>
    </source>
</evidence>
<sequence length="118" mass="12610">MADESYPSSFQPPTPSATPHASSESDLANVKYTALFSGVVYGAYHTSTLKSTAEKAHAEKLYAKKEALILEAKAKYAELNKKAEVAPVAATSTAEINFDDDKLDFGAVILAAVENLKQ</sequence>
<evidence type="ECO:0000256" key="9">
    <source>
        <dbReference type="ARBA" id="ARBA00023136"/>
    </source>
</evidence>
<keyword evidence="8 11" id="KW-0496">Mitochondrion</keyword>
<evidence type="ECO:0000256" key="10">
    <source>
        <dbReference type="ARBA" id="ARBA00023310"/>
    </source>
</evidence>
<keyword evidence="10 11" id="KW-0066">ATP synthesis</keyword>
<dbReference type="OrthoDB" id="2125027at2759"/>
<dbReference type="GO" id="GO:0015078">
    <property type="term" value="F:proton transmembrane transporter activity"/>
    <property type="evidence" value="ECO:0007669"/>
    <property type="project" value="InterPro"/>
</dbReference>
<keyword evidence="3 11" id="KW-0813">Transport</keyword>
<keyword evidence="5 11" id="KW-0375">Hydrogen ion transport</keyword>
<dbReference type="Pfam" id="PF05680">
    <property type="entry name" value="ATP-synt_E"/>
    <property type="match status" value="1"/>
</dbReference>
<comment type="subunit">
    <text evidence="11">F-type ATPases have 2 components, CF(1) - the catalytic core - and CF(0) - the membrane proton channel. CF(1) and CF(0) have multiple subunits.</text>
</comment>
<evidence type="ECO:0000256" key="4">
    <source>
        <dbReference type="ARBA" id="ARBA00022547"/>
    </source>
</evidence>
<evidence type="ECO:0000256" key="11">
    <source>
        <dbReference type="RuleBase" id="RU367005"/>
    </source>
</evidence>
<evidence type="ECO:0000313" key="13">
    <source>
        <dbReference type="EMBL" id="KAH3688825.1"/>
    </source>
</evidence>
<reference evidence="13" key="2">
    <citation type="submission" date="2021-01" db="EMBL/GenBank/DDBJ databases">
        <authorList>
            <person name="Schikora-Tamarit M.A."/>
        </authorList>
    </citation>
    <scope>NUCLEOTIDE SEQUENCE</scope>
    <source>
        <strain evidence="13">CBS2887</strain>
    </source>
</reference>
<dbReference type="InterPro" id="IPR008386">
    <property type="entry name" value="ATP_synth_F0_esu_mt"/>
</dbReference>
<comment type="subcellular location">
    <subcellularLocation>
        <location evidence="1 11">Mitochondrion inner membrane</location>
    </subcellularLocation>
</comment>
<keyword evidence="7 11" id="KW-0406">Ion transport</keyword>
<gene>
    <name evidence="13" type="ORF">WICPIJ_000185</name>
</gene>
<proteinExistence type="inferred from homology"/>
<evidence type="ECO:0000256" key="8">
    <source>
        <dbReference type="ARBA" id="ARBA00023128"/>
    </source>
</evidence>
<keyword evidence="14" id="KW-1185">Reference proteome</keyword>
<evidence type="ECO:0000256" key="2">
    <source>
        <dbReference type="ARBA" id="ARBA00007333"/>
    </source>
</evidence>
<evidence type="ECO:0000256" key="1">
    <source>
        <dbReference type="ARBA" id="ARBA00004273"/>
    </source>
</evidence>
<keyword evidence="4 11" id="KW-0138">CF(0)</keyword>
<feature type="region of interest" description="Disordered" evidence="12">
    <location>
        <begin position="1"/>
        <end position="24"/>
    </location>
</feature>
<reference evidence="13" key="1">
    <citation type="journal article" date="2021" name="Open Biol.">
        <title>Shared evolutionary footprints suggest mitochondrial oxidative damage underlies multiple complex I losses in fungi.</title>
        <authorList>
            <person name="Schikora-Tamarit M.A."/>
            <person name="Marcet-Houben M."/>
            <person name="Nosek J."/>
            <person name="Gabaldon T."/>
        </authorList>
    </citation>
    <scope>NUCLEOTIDE SEQUENCE</scope>
    <source>
        <strain evidence="13">CBS2887</strain>
    </source>
</reference>
<evidence type="ECO:0000256" key="12">
    <source>
        <dbReference type="SAM" id="MobiDB-lite"/>
    </source>
</evidence>
<comment type="function">
    <text evidence="11">Subunit e, of the mitochondrial membrane ATP synthase complex (F(1)F(0) ATP synthase or Complex V) that produces ATP from ADP in the presence of a proton gradient across the membrane which is generated by electron transport complexes of the respiratory chain. ATP synthase complex consist of a soluble F(1) head domain - the catalytic core - and a membrane F(1) domain - the membrane proton channel. These two domains are linked by a central stalk rotating inside the F(1) region and a stationary peripheral stalk. During catalysis, ATP synthesis in the catalytic domain of F(1) is coupled via a rotary mechanism of the central stalk subunits to proton translocation. In vivo, can only synthesize ATP although its ATP hydrolase activity can be activated artificially in vitro. Part of the complex F(0) domain.</text>
</comment>
<dbReference type="GO" id="GO:0015986">
    <property type="term" value="P:proton motive force-driven ATP synthesis"/>
    <property type="evidence" value="ECO:0007669"/>
    <property type="project" value="InterPro"/>
</dbReference>
<evidence type="ECO:0000256" key="5">
    <source>
        <dbReference type="ARBA" id="ARBA00022781"/>
    </source>
</evidence>
<organism evidence="13 14">
    <name type="scientific">Wickerhamomyces pijperi</name>
    <name type="common">Yeast</name>
    <name type="synonym">Pichia pijperi</name>
    <dbReference type="NCBI Taxonomy" id="599730"/>
    <lineage>
        <taxon>Eukaryota</taxon>
        <taxon>Fungi</taxon>
        <taxon>Dikarya</taxon>
        <taxon>Ascomycota</taxon>
        <taxon>Saccharomycotina</taxon>
        <taxon>Saccharomycetes</taxon>
        <taxon>Phaffomycetales</taxon>
        <taxon>Wickerhamomycetaceae</taxon>
        <taxon>Wickerhamomyces</taxon>
    </lineage>
</organism>